<evidence type="ECO:0000256" key="5">
    <source>
        <dbReference type="ARBA" id="ARBA00051816"/>
    </source>
</evidence>
<name>A0A1M4W563_9CLOT</name>
<dbReference type="InterPro" id="IPR014746">
    <property type="entry name" value="Gln_synth/guanido_kin_cat_dom"/>
</dbReference>
<dbReference type="HAMAP" id="MF_00602">
    <property type="entry name" value="Prot_Arg_kinase"/>
    <property type="match status" value="1"/>
</dbReference>
<evidence type="ECO:0000256" key="6">
    <source>
        <dbReference type="HAMAP-Rule" id="MF_00602"/>
    </source>
</evidence>
<dbReference type="SUPFAM" id="SSF55931">
    <property type="entry name" value="Glutamine synthetase/guanido kinase"/>
    <property type="match status" value="1"/>
</dbReference>
<reference evidence="11" key="1">
    <citation type="submission" date="2016-11" db="EMBL/GenBank/DDBJ databases">
        <authorList>
            <person name="Varghese N."/>
            <person name="Submissions S."/>
        </authorList>
    </citation>
    <scope>NUCLEOTIDE SEQUENCE [LARGE SCALE GENOMIC DNA]</scope>
    <source>
        <strain evidence="11">DSM 10124</strain>
    </source>
</reference>
<dbReference type="Proteomes" id="UP000184423">
    <property type="component" value="Unassembled WGS sequence"/>
</dbReference>
<protein>
    <recommendedName>
        <fullName evidence="6">Protein-arginine kinase</fullName>
        <ecNumber evidence="6">2.7.14.1</ecNumber>
    </recommendedName>
</protein>
<dbReference type="InterPro" id="IPR022414">
    <property type="entry name" value="ATP-guanido_PTrfase_cat"/>
</dbReference>
<evidence type="ECO:0000313" key="11">
    <source>
        <dbReference type="Proteomes" id="UP000184423"/>
    </source>
</evidence>
<dbReference type="GO" id="GO:0046314">
    <property type="term" value="P:phosphocreatine biosynthetic process"/>
    <property type="evidence" value="ECO:0007669"/>
    <property type="project" value="InterPro"/>
</dbReference>
<keyword evidence="3 6" id="KW-0418">Kinase</keyword>
<dbReference type="EMBL" id="FQVG01000015">
    <property type="protein sequence ID" value="SHE76398.1"/>
    <property type="molecule type" value="Genomic_DNA"/>
</dbReference>
<feature type="binding site" evidence="6 7">
    <location>
        <begin position="166"/>
        <end position="170"/>
    </location>
    <ligand>
        <name>ATP</name>
        <dbReference type="ChEBI" id="CHEBI:30616"/>
    </ligand>
</feature>
<dbReference type="InterPro" id="IPR022415">
    <property type="entry name" value="ATP-guanido_PTrfase_AS"/>
</dbReference>
<dbReference type="GO" id="GO:0005615">
    <property type="term" value="C:extracellular space"/>
    <property type="evidence" value="ECO:0007669"/>
    <property type="project" value="TreeGrafter"/>
</dbReference>
<evidence type="ECO:0000313" key="10">
    <source>
        <dbReference type="EMBL" id="SHE76398.1"/>
    </source>
</evidence>
<evidence type="ECO:0000259" key="9">
    <source>
        <dbReference type="PROSITE" id="PS51510"/>
    </source>
</evidence>
<dbReference type="GO" id="GO:1990424">
    <property type="term" value="F:protein arginine kinase activity"/>
    <property type="evidence" value="ECO:0007669"/>
    <property type="project" value="UniProtKB-EC"/>
</dbReference>
<dbReference type="AlphaFoldDB" id="A0A1M4W563"/>
<dbReference type="GO" id="GO:0005524">
    <property type="term" value="F:ATP binding"/>
    <property type="evidence" value="ECO:0007669"/>
    <property type="project" value="UniProtKB-UniRule"/>
</dbReference>
<dbReference type="PANTHER" id="PTHR11547">
    <property type="entry name" value="ARGININE OR CREATINE KINASE"/>
    <property type="match status" value="1"/>
</dbReference>
<feature type="domain" description="Phosphagen kinase C-terminal" evidence="9">
    <location>
        <begin position="13"/>
        <end position="244"/>
    </location>
</feature>
<comment type="activity regulation">
    <text evidence="6">Appears to be allosterically activated by the binding of pArg-containing polypeptides to the pArg-binding pocket localized in the C-terminal domain of McsB.</text>
</comment>
<evidence type="ECO:0000256" key="8">
    <source>
        <dbReference type="RuleBase" id="RU000505"/>
    </source>
</evidence>
<dbReference type="PROSITE" id="PS51510">
    <property type="entry name" value="PHOSPHAGEN_KINASE_C"/>
    <property type="match status" value="1"/>
</dbReference>
<dbReference type="InterPro" id="IPR023660">
    <property type="entry name" value="Arg_Kinase"/>
</dbReference>
<keyword evidence="11" id="KW-1185">Reference proteome</keyword>
<evidence type="ECO:0000256" key="2">
    <source>
        <dbReference type="ARBA" id="ARBA00022741"/>
    </source>
</evidence>
<keyword evidence="4 6" id="KW-0067">ATP-binding</keyword>
<keyword evidence="1 6" id="KW-0808">Transferase</keyword>
<feature type="binding site" evidence="6 7">
    <location>
        <position position="81"/>
    </location>
    <ligand>
        <name>ATP</name>
        <dbReference type="ChEBI" id="CHEBI:30616"/>
    </ligand>
</feature>
<dbReference type="InterPro" id="IPR000749">
    <property type="entry name" value="ATP-guanido_PTrfase"/>
</dbReference>
<dbReference type="Pfam" id="PF00217">
    <property type="entry name" value="ATP-gua_Ptrans"/>
    <property type="match status" value="1"/>
</dbReference>
<feature type="binding site" evidence="6 7">
    <location>
        <begin position="16"/>
        <end position="20"/>
    </location>
    <ligand>
        <name>ATP</name>
        <dbReference type="ChEBI" id="CHEBI:30616"/>
    </ligand>
</feature>
<dbReference type="PROSITE" id="PS00112">
    <property type="entry name" value="PHOSPHAGEN_KINASE"/>
    <property type="match status" value="1"/>
</dbReference>
<evidence type="ECO:0000256" key="3">
    <source>
        <dbReference type="ARBA" id="ARBA00022777"/>
    </source>
</evidence>
<dbReference type="GO" id="GO:0004111">
    <property type="term" value="F:creatine kinase activity"/>
    <property type="evidence" value="ECO:0007669"/>
    <property type="project" value="InterPro"/>
</dbReference>
<dbReference type="PANTHER" id="PTHR11547:SF38">
    <property type="entry name" value="ARGININE KINASE 1-RELATED"/>
    <property type="match status" value="1"/>
</dbReference>
<comment type="function">
    <text evidence="6">Catalyzes the specific phosphorylation of arginine residues in proteins.</text>
</comment>
<accession>A0A1M4W563</accession>
<feature type="binding site" evidence="6 7">
    <location>
        <begin position="197"/>
        <end position="202"/>
    </location>
    <ligand>
        <name>ATP</name>
        <dbReference type="ChEBI" id="CHEBI:30616"/>
    </ligand>
</feature>
<keyword evidence="6" id="KW-0021">Allosteric enzyme</keyword>
<dbReference type="EC" id="2.7.14.1" evidence="6"/>
<feature type="short sequence motif" description="RDXXRA motif of the pArg binding pocket involved in allosteric regulation" evidence="6">
    <location>
        <begin position="327"/>
        <end position="332"/>
    </location>
</feature>
<evidence type="ECO:0000256" key="1">
    <source>
        <dbReference type="ARBA" id="ARBA00022679"/>
    </source>
</evidence>
<dbReference type="NCBIfam" id="NF002194">
    <property type="entry name" value="PRK01059.1-4"/>
    <property type="match status" value="1"/>
</dbReference>
<comment type="catalytic activity">
    <reaction evidence="5 6">
        <text>L-arginyl-[protein] + ATP = N(omega)-phospho-L-arginyl-[protein] + ADP + H(+)</text>
        <dbReference type="Rhea" id="RHEA:43384"/>
        <dbReference type="Rhea" id="RHEA-COMP:10532"/>
        <dbReference type="Rhea" id="RHEA-COMP:10533"/>
        <dbReference type="ChEBI" id="CHEBI:15378"/>
        <dbReference type="ChEBI" id="CHEBI:29965"/>
        <dbReference type="ChEBI" id="CHEBI:30616"/>
        <dbReference type="ChEBI" id="CHEBI:83226"/>
        <dbReference type="ChEBI" id="CHEBI:456216"/>
        <dbReference type="EC" id="2.7.14.1"/>
    </reaction>
</comment>
<dbReference type="RefSeq" id="WP_035166213.1">
    <property type="nucleotide sequence ID" value="NZ_FQVG01000015.1"/>
</dbReference>
<keyword evidence="2 6" id="KW-0547">Nucleotide-binding</keyword>
<evidence type="ECO:0000256" key="4">
    <source>
        <dbReference type="ARBA" id="ARBA00022840"/>
    </source>
</evidence>
<sequence length="340" mass="38302">MAWFFSKSSDEGIVLTSRIRLARNIDGIPFPHLLDKENAKKVVDDVTSAILESNSVISNDFEVINLSDISLNEKMSMVEKHLISKDLINRSDISAVMINRDKNVSIMINEEDHIRLQVIYPGFKLKEAYELASKIDDLIEQRVNYAYDTKLGYLTSCPTNVGTGLRASVMLHLPALTITKNINNIINTINQVGLTIRGLYGEGSNALGNVYQISNQITLGLSEDEIINNLIAVTKKIVEKEKKAREMLLEKQSVELEDELYRSLGILKFARSISTQESLELISKVRMGVEMGIIKDVKVDSLNELFVSVQPATLQLLENRDLNPRDRDIVRAKLIREKLS</sequence>
<dbReference type="Gene3D" id="3.30.590.10">
    <property type="entry name" value="Glutamine synthetase/guanido kinase, catalytic domain"/>
    <property type="match status" value="1"/>
</dbReference>
<evidence type="ECO:0000256" key="7">
    <source>
        <dbReference type="PROSITE-ProRule" id="PRU00843"/>
    </source>
</evidence>
<proteinExistence type="inferred from homology"/>
<organism evidence="10 11">
    <name type="scientific">Caloramator proteoclasticus DSM 10124</name>
    <dbReference type="NCBI Taxonomy" id="1121262"/>
    <lineage>
        <taxon>Bacteria</taxon>
        <taxon>Bacillati</taxon>
        <taxon>Bacillota</taxon>
        <taxon>Clostridia</taxon>
        <taxon>Eubacteriales</taxon>
        <taxon>Clostridiaceae</taxon>
        <taxon>Caloramator</taxon>
    </lineage>
</organism>
<dbReference type="FunFam" id="3.30.590.10:FF:000007">
    <property type="entry name" value="Protein-arginine kinase"/>
    <property type="match status" value="1"/>
</dbReference>
<dbReference type="CDD" id="cd07930">
    <property type="entry name" value="bacterial_phosphagen_kinase"/>
    <property type="match status" value="1"/>
</dbReference>
<feature type="binding site" evidence="6 7">
    <location>
        <position position="115"/>
    </location>
    <ligand>
        <name>ATP</name>
        <dbReference type="ChEBI" id="CHEBI:30616"/>
    </ligand>
</feature>
<comment type="similarity">
    <text evidence="6 7 8">Belongs to the ATP:guanido phosphotransferase family.</text>
</comment>
<gene>
    <name evidence="6" type="primary">mcsB</name>
    <name evidence="10" type="ORF">SAMN02746091_01068</name>
</gene>